<gene>
    <name evidence="3" type="ORF">CH63R_03930</name>
</gene>
<keyword evidence="4" id="KW-1185">Reference proteome</keyword>
<organism evidence="3 4">
    <name type="scientific">Colletotrichum higginsianum (strain IMI 349063)</name>
    <name type="common">Crucifer anthracnose fungus</name>
    <dbReference type="NCBI Taxonomy" id="759273"/>
    <lineage>
        <taxon>Eukaryota</taxon>
        <taxon>Fungi</taxon>
        <taxon>Dikarya</taxon>
        <taxon>Ascomycota</taxon>
        <taxon>Pezizomycotina</taxon>
        <taxon>Sordariomycetes</taxon>
        <taxon>Hypocreomycetidae</taxon>
        <taxon>Glomerellales</taxon>
        <taxon>Glomerellaceae</taxon>
        <taxon>Colletotrichum</taxon>
        <taxon>Colletotrichum destructivum species complex</taxon>
    </lineage>
</organism>
<feature type="signal peptide" evidence="2">
    <location>
        <begin position="1"/>
        <end position="20"/>
    </location>
</feature>
<dbReference type="VEuPathDB" id="FungiDB:CH63R_03930"/>
<dbReference type="EMBL" id="LTAN01000003">
    <property type="protein sequence ID" value="OBR11634.1"/>
    <property type="molecule type" value="Genomic_DNA"/>
</dbReference>
<name>A0A1B7YID0_COLHI</name>
<feature type="region of interest" description="Disordered" evidence="1">
    <location>
        <begin position="28"/>
        <end position="50"/>
    </location>
</feature>
<evidence type="ECO:0000313" key="4">
    <source>
        <dbReference type="Proteomes" id="UP000092177"/>
    </source>
</evidence>
<comment type="caution">
    <text evidence="3">The sequence shown here is derived from an EMBL/GenBank/DDBJ whole genome shotgun (WGS) entry which is preliminary data.</text>
</comment>
<dbReference type="GeneID" id="28863012"/>
<sequence length="66" mass="6952">MPTLMFSLLLIIAHADWADTFSIIGDPDELSTPPPLSGEAGAGGFSDSSLSRCHHRGLVGIRELAC</sequence>
<dbReference type="Proteomes" id="UP000092177">
    <property type="component" value="Chromosome 3"/>
</dbReference>
<accession>A0A1B7YID0</accession>
<protein>
    <submittedName>
        <fullName evidence="3">Uncharacterized protein</fullName>
    </submittedName>
</protein>
<keyword evidence="2" id="KW-0732">Signal</keyword>
<evidence type="ECO:0000313" key="3">
    <source>
        <dbReference type="EMBL" id="OBR11634.1"/>
    </source>
</evidence>
<reference evidence="4" key="1">
    <citation type="journal article" date="2017" name="BMC Genomics">
        <title>Gapless genome assembly of Colletotrichum higginsianum reveals chromosome structure and association of transposable elements with secondary metabolite gene clusters.</title>
        <authorList>
            <person name="Dallery J.-F."/>
            <person name="Lapalu N."/>
            <person name="Zampounis A."/>
            <person name="Pigne S."/>
            <person name="Luyten I."/>
            <person name="Amselem J."/>
            <person name="Wittenberg A.H.J."/>
            <person name="Zhou S."/>
            <person name="de Queiroz M.V."/>
            <person name="Robin G.P."/>
            <person name="Auger A."/>
            <person name="Hainaut M."/>
            <person name="Henrissat B."/>
            <person name="Kim K.-T."/>
            <person name="Lee Y.-H."/>
            <person name="Lespinet O."/>
            <person name="Schwartz D.C."/>
            <person name="Thon M.R."/>
            <person name="O'Connell R.J."/>
        </authorList>
    </citation>
    <scope>NUCLEOTIDE SEQUENCE [LARGE SCALE GENOMIC DNA]</scope>
    <source>
        <strain evidence="4">IMI 349063</strain>
    </source>
</reference>
<evidence type="ECO:0000256" key="2">
    <source>
        <dbReference type="SAM" id="SignalP"/>
    </source>
</evidence>
<proteinExistence type="predicted"/>
<dbReference type="RefSeq" id="XP_018160151.1">
    <property type="nucleotide sequence ID" value="XM_018298905.1"/>
</dbReference>
<dbReference type="AlphaFoldDB" id="A0A1B7YID0"/>
<dbReference type="KEGG" id="chig:CH63R_03930"/>
<feature type="chain" id="PRO_5008601707" evidence="2">
    <location>
        <begin position="21"/>
        <end position="66"/>
    </location>
</feature>
<evidence type="ECO:0000256" key="1">
    <source>
        <dbReference type="SAM" id="MobiDB-lite"/>
    </source>
</evidence>